<organism evidence="2 3">
    <name type="scientific">Colocasia esculenta</name>
    <name type="common">Wild taro</name>
    <name type="synonym">Arum esculentum</name>
    <dbReference type="NCBI Taxonomy" id="4460"/>
    <lineage>
        <taxon>Eukaryota</taxon>
        <taxon>Viridiplantae</taxon>
        <taxon>Streptophyta</taxon>
        <taxon>Embryophyta</taxon>
        <taxon>Tracheophyta</taxon>
        <taxon>Spermatophyta</taxon>
        <taxon>Magnoliopsida</taxon>
        <taxon>Liliopsida</taxon>
        <taxon>Araceae</taxon>
        <taxon>Aroideae</taxon>
        <taxon>Colocasieae</taxon>
        <taxon>Colocasia</taxon>
    </lineage>
</organism>
<accession>A0A843XRN4</accession>
<dbReference type="Proteomes" id="UP000652761">
    <property type="component" value="Unassembled WGS sequence"/>
</dbReference>
<reference evidence="2" key="1">
    <citation type="submission" date="2017-07" db="EMBL/GenBank/DDBJ databases">
        <title>Taro Niue Genome Assembly and Annotation.</title>
        <authorList>
            <person name="Atibalentja N."/>
            <person name="Keating K."/>
            <person name="Fields C.J."/>
        </authorList>
    </citation>
    <scope>NUCLEOTIDE SEQUENCE</scope>
    <source>
        <strain evidence="2">Niue_2</strain>
        <tissue evidence="2">Leaf</tissue>
    </source>
</reference>
<evidence type="ECO:0000313" key="2">
    <source>
        <dbReference type="EMBL" id="MQM21751.1"/>
    </source>
</evidence>
<evidence type="ECO:0000256" key="1">
    <source>
        <dbReference type="SAM" id="MobiDB-lite"/>
    </source>
</evidence>
<dbReference type="EMBL" id="NMUH01011535">
    <property type="protein sequence ID" value="MQM21751.1"/>
    <property type="molecule type" value="Genomic_DNA"/>
</dbReference>
<proteinExistence type="predicted"/>
<dbReference type="Pfam" id="PF14223">
    <property type="entry name" value="Retrotran_gag_2"/>
    <property type="match status" value="1"/>
</dbReference>
<protein>
    <submittedName>
        <fullName evidence="2">Uncharacterized protein</fullName>
    </submittedName>
</protein>
<feature type="region of interest" description="Disordered" evidence="1">
    <location>
        <begin position="136"/>
        <end position="174"/>
    </location>
</feature>
<sequence>MLMFMEDNLIKFFETYKTSNELWKAIKEKYDTKTEVNTQLLLHRYNTCKMQEGDSVIEHVNKMIVMAKDLYTAGTEIPGKMQVATILNSLSASLDMAATTLRMSGSTLTVTDLPVRLAIEQDILARRKELEVNLEEANVAHPKPSDQNRPIKANKAQFKPNKSQGKGKKDLEGRTNGIKKISRAEFCELIMKWFYMYLQQQERWQPSQSVRRGPRLHRVVDKVPIPLLASAYTVGFAVLNDAQVDLKLINTAKKKTARRKGYKRERHGTRESYLPGRGLWVIKKAHCLGWRPTLHSVGAPAYHLPKWESGRHNL</sequence>
<dbReference type="AlphaFoldDB" id="A0A843XRN4"/>
<comment type="caution">
    <text evidence="2">The sequence shown here is derived from an EMBL/GenBank/DDBJ whole genome shotgun (WGS) entry which is preliminary data.</text>
</comment>
<keyword evidence="3" id="KW-1185">Reference proteome</keyword>
<evidence type="ECO:0000313" key="3">
    <source>
        <dbReference type="Proteomes" id="UP000652761"/>
    </source>
</evidence>
<gene>
    <name evidence="2" type="ORF">Taro_054795</name>
</gene>
<dbReference type="OrthoDB" id="644294at2759"/>
<name>A0A843XRN4_COLES</name>